<evidence type="ECO:0000256" key="1">
    <source>
        <dbReference type="SAM" id="MobiDB-lite"/>
    </source>
</evidence>
<dbReference type="InterPro" id="IPR011050">
    <property type="entry name" value="Pectin_lyase_fold/virulence"/>
</dbReference>
<protein>
    <recommendedName>
        <fullName evidence="2">DUF4082 domain-containing protein</fullName>
    </recommendedName>
</protein>
<dbReference type="Pfam" id="PF13313">
    <property type="entry name" value="DUF4082"/>
    <property type="match status" value="1"/>
</dbReference>
<dbReference type="SUPFAM" id="SSF51126">
    <property type="entry name" value="Pectin lyase-like"/>
    <property type="match status" value="1"/>
</dbReference>
<reference evidence="3" key="1">
    <citation type="submission" date="2015-08" db="EMBL/GenBank/DDBJ databases">
        <authorList>
            <person name="Babu N.S."/>
            <person name="Beckwith C.J."/>
            <person name="Beseler K.G."/>
            <person name="Brison A."/>
            <person name="Carone J.V."/>
            <person name="Caskin T.P."/>
            <person name="Diamond M."/>
            <person name="Durham M.E."/>
            <person name="Foxe J.M."/>
            <person name="Go M."/>
            <person name="Henderson B.A."/>
            <person name="Jones I.B."/>
            <person name="McGettigan J.A."/>
            <person name="Micheletti S.J."/>
            <person name="Nasrallah M.E."/>
            <person name="Ortiz D."/>
            <person name="Piller C.R."/>
            <person name="Privatt S.R."/>
            <person name="Schneider S.L."/>
            <person name="Sharp S."/>
            <person name="Smith T.C."/>
            <person name="Stanton J.D."/>
            <person name="Ullery H.E."/>
            <person name="Wilson R.J."/>
            <person name="Serrano M.G."/>
            <person name="Buck G."/>
            <person name="Lee V."/>
            <person name="Wang Y."/>
            <person name="Carvalho R."/>
            <person name="Voegtly L."/>
            <person name="Shi R."/>
            <person name="Duckworth R."/>
            <person name="Johnson A."/>
            <person name="Loviza R."/>
            <person name="Walstead R."/>
            <person name="Shah Z."/>
            <person name="Kiflezghi M."/>
            <person name="Wade K."/>
            <person name="Ball S.L."/>
            <person name="Bradley K.W."/>
            <person name="Asai D.J."/>
            <person name="Bowman C.A."/>
            <person name="Russell D.A."/>
            <person name="Pope W.H."/>
            <person name="Jacobs-Sera D."/>
            <person name="Hendrix R.W."/>
            <person name="Hatfull G.F."/>
        </authorList>
    </citation>
    <scope>NUCLEOTIDE SEQUENCE</scope>
</reference>
<accession>A0A2P2C4U2</accession>
<feature type="region of interest" description="Disordered" evidence="1">
    <location>
        <begin position="208"/>
        <end position="230"/>
    </location>
</feature>
<dbReference type="EMBL" id="CZKB01000004">
    <property type="protein sequence ID" value="CUR57021.1"/>
    <property type="molecule type" value="Genomic_DNA"/>
</dbReference>
<gene>
    <name evidence="3" type="ORF">NOCA1120328</name>
</gene>
<evidence type="ECO:0000259" key="2">
    <source>
        <dbReference type="Pfam" id="PF13313"/>
    </source>
</evidence>
<feature type="domain" description="DUF4082" evidence="2">
    <location>
        <begin position="61"/>
        <end position="204"/>
    </location>
</feature>
<evidence type="ECO:0000313" key="3">
    <source>
        <dbReference type="EMBL" id="CUR57021.1"/>
    </source>
</evidence>
<dbReference type="InterPro" id="IPR025141">
    <property type="entry name" value="DUF4082"/>
</dbReference>
<name>A0A2P2C4U2_9ZZZZ</name>
<sequence length="488" mass="51585">MHSPVPPTHTSNPRRLRRLVPVALLAAGLSAVALTGPAPAAPTADSQRAAATVSAFGKGEPSGVVVRRGPSREVGMRFSPKVDGKVVGVRYYKPLAWKAATPRSATLWSGSGKRLARTSIAPVAGTGWQTVKFRSKVALTKGTRYVVSVHTRNKGIHAATPGSFATNHSTAQLRVPGDRNGWTSVSDRPTFPSSEARRDANYWVDVRFKPGTSTQDPTPTPTPVGGWPGPDNTGVPAGTTLTPYTGPCTITSARTISGADVLSKCRDALVIQTTGVVIEKSLVPGVWSIYGDGDSSVTITDSDVRAGAVSTAGIWGYNIKASRVDVTGGQHSFQCNNNCEVTDSWLHDQHNPDGGSYHNNAFISNGGHTMVVRHNTLHCTSILNSTDGGCSGDLSLFGDFDPINDVTIDNNLFRANNSSISYCLYGGASSSKPYQATNVRVTNNVFERGANRRCGVYGPVTSFDSNASGNVWTNNTWDTGGAVNPERG</sequence>
<organism evidence="3">
    <name type="scientific">metagenome</name>
    <dbReference type="NCBI Taxonomy" id="256318"/>
    <lineage>
        <taxon>unclassified sequences</taxon>
        <taxon>metagenomes</taxon>
    </lineage>
</organism>
<dbReference type="AlphaFoldDB" id="A0A2P2C4U2"/>
<proteinExistence type="predicted"/>
<feature type="compositionally biased region" description="Polar residues" evidence="1">
    <location>
        <begin position="181"/>
        <end position="193"/>
    </location>
</feature>
<feature type="region of interest" description="Disordered" evidence="1">
    <location>
        <begin position="174"/>
        <end position="194"/>
    </location>
</feature>